<evidence type="ECO:0000313" key="9">
    <source>
        <dbReference type="EMBL" id="GBR74200.1"/>
    </source>
</evidence>
<keyword evidence="10" id="KW-1185">Reference proteome</keyword>
<reference evidence="9 10" key="1">
    <citation type="journal article" date="2019" name="ISME J.">
        <title>Genome analyses of uncultured TG2/ZB3 bacteria in 'Margulisbacteria' specifically attached to ectosymbiotic spirochetes of protists in the termite gut.</title>
        <authorList>
            <person name="Utami Y.D."/>
            <person name="Kuwahara H."/>
            <person name="Igai K."/>
            <person name="Murakami T."/>
            <person name="Sugaya K."/>
            <person name="Morikawa T."/>
            <person name="Nagura Y."/>
            <person name="Yuki M."/>
            <person name="Deevong P."/>
            <person name="Inoue T."/>
            <person name="Kihara K."/>
            <person name="Lo N."/>
            <person name="Yamada A."/>
            <person name="Ohkuma M."/>
            <person name="Hongoh Y."/>
        </authorList>
    </citation>
    <scope>NUCLEOTIDE SEQUENCE [LARGE SCALE GENOMIC DNA]</scope>
    <source>
        <strain evidence="9">NkOx7-01</strain>
    </source>
</reference>
<keyword evidence="2" id="KW-1277">Toxin-antitoxin system</keyword>
<dbReference type="InterPro" id="IPR002716">
    <property type="entry name" value="PIN_dom"/>
</dbReference>
<proteinExistence type="inferred from homology"/>
<evidence type="ECO:0000256" key="1">
    <source>
        <dbReference type="ARBA" id="ARBA00001946"/>
    </source>
</evidence>
<dbReference type="Pfam" id="PF01850">
    <property type="entry name" value="PIN"/>
    <property type="match status" value="1"/>
</dbReference>
<dbReference type="PANTHER" id="PTHR33653">
    <property type="entry name" value="RIBONUCLEASE VAPC2"/>
    <property type="match status" value="1"/>
</dbReference>
<dbReference type="Gene3D" id="3.40.50.1010">
    <property type="entry name" value="5'-nuclease"/>
    <property type="match status" value="1"/>
</dbReference>
<keyword evidence="4" id="KW-0479">Metal-binding</keyword>
<evidence type="ECO:0000313" key="10">
    <source>
        <dbReference type="Proteomes" id="UP000269352"/>
    </source>
</evidence>
<dbReference type="GO" id="GO:0046872">
    <property type="term" value="F:metal ion binding"/>
    <property type="evidence" value="ECO:0007669"/>
    <property type="project" value="UniProtKB-KW"/>
</dbReference>
<keyword evidence="6" id="KW-0460">Magnesium</keyword>
<keyword evidence="5" id="KW-0378">Hydrolase</keyword>
<evidence type="ECO:0000256" key="4">
    <source>
        <dbReference type="ARBA" id="ARBA00022723"/>
    </source>
</evidence>
<feature type="domain" description="PIN" evidence="8">
    <location>
        <begin position="3"/>
        <end position="123"/>
    </location>
</feature>
<evidence type="ECO:0000256" key="7">
    <source>
        <dbReference type="ARBA" id="ARBA00038093"/>
    </source>
</evidence>
<comment type="caution">
    <text evidence="9">The sequence shown here is derived from an EMBL/GenBank/DDBJ whole genome shotgun (WGS) entry which is preliminary data.</text>
</comment>
<organism evidence="9 10">
    <name type="scientific">Termititenax aidoneus</name>
    <dbReference type="NCBI Taxonomy" id="2218524"/>
    <lineage>
        <taxon>Bacteria</taxon>
        <taxon>Bacillati</taxon>
        <taxon>Candidatus Margulisiibacteriota</taxon>
        <taxon>Candidatus Termititenacia</taxon>
        <taxon>Candidatus Termititenacales</taxon>
        <taxon>Candidatus Termititenacaceae</taxon>
        <taxon>Candidatus Termititenax</taxon>
    </lineage>
</organism>
<evidence type="ECO:0000256" key="5">
    <source>
        <dbReference type="ARBA" id="ARBA00022801"/>
    </source>
</evidence>
<dbReference type="AlphaFoldDB" id="A0A388TCQ0"/>
<evidence type="ECO:0000256" key="6">
    <source>
        <dbReference type="ARBA" id="ARBA00022842"/>
    </source>
</evidence>
<dbReference type="GO" id="GO:0016787">
    <property type="term" value="F:hydrolase activity"/>
    <property type="evidence" value="ECO:0007669"/>
    <property type="project" value="UniProtKB-KW"/>
</dbReference>
<dbReference type="PANTHER" id="PTHR33653:SF1">
    <property type="entry name" value="RIBONUCLEASE VAPC2"/>
    <property type="match status" value="1"/>
</dbReference>
<dbReference type="SUPFAM" id="SSF88723">
    <property type="entry name" value="PIN domain-like"/>
    <property type="match status" value="1"/>
</dbReference>
<comment type="similarity">
    <text evidence="7">Belongs to the PINc/VapC protein family.</text>
</comment>
<evidence type="ECO:0000256" key="2">
    <source>
        <dbReference type="ARBA" id="ARBA00022649"/>
    </source>
</evidence>
<name>A0A388TCQ0_TERA1</name>
<keyword evidence="3" id="KW-0540">Nuclease</keyword>
<dbReference type="InterPro" id="IPR029060">
    <property type="entry name" value="PIN-like_dom_sf"/>
</dbReference>
<evidence type="ECO:0000259" key="8">
    <source>
        <dbReference type="Pfam" id="PF01850"/>
    </source>
</evidence>
<evidence type="ECO:0000256" key="3">
    <source>
        <dbReference type="ARBA" id="ARBA00022722"/>
    </source>
</evidence>
<dbReference type="EMBL" id="BGZN01000034">
    <property type="protein sequence ID" value="GBR74200.1"/>
    <property type="molecule type" value="Genomic_DNA"/>
</dbReference>
<gene>
    <name evidence="9" type="ORF">NO1_1421</name>
</gene>
<comment type="cofactor">
    <cofactor evidence="1">
        <name>Mg(2+)</name>
        <dbReference type="ChEBI" id="CHEBI:18420"/>
    </cofactor>
</comment>
<protein>
    <submittedName>
        <fullName evidence="9">Toxin PIN domain</fullName>
    </submittedName>
</protein>
<accession>A0A388TCQ0</accession>
<dbReference type="GO" id="GO:0004518">
    <property type="term" value="F:nuclease activity"/>
    <property type="evidence" value="ECO:0007669"/>
    <property type="project" value="UniProtKB-KW"/>
</dbReference>
<dbReference type="Proteomes" id="UP000269352">
    <property type="component" value="Unassembled WGS sequence"/>
</dbReference>
<dbReference type="InterPro" id="IPR050556">
    <property type="entry name" value="Type_II_TA_system_RNase"/>
</dbReference>
<sequence>MKYLLDTNICIYFLNQNEKIVNKINKTSAADLAVSIISLAELQFGAFNSQKIKNNSKKITAFQEALEIITLTPAITEKYASIKAELHKTGQPVDDFDLLIGATAIVYDLILVTNNQQHFARMKEVQLENWLE</sequence>